<evidence type="ECO:0000313" key="13">
    <source>
        <dbReference type="EMBL" id="QRG06607.1"/>
    </source>
</evidence>
<evidence type="ECO:0000256" key="6">
    <source>
        <dbReference type="ARBA" id="ARBA00022475"/>
    </source>
</evidence>
<sequence length="56" mass="5921">MTHFLYISASYGIALLGLGGLAAWLLADYAQQRRALTELEARGIGRRPTSVGGGEA</sequence>
<keyword evidence="6 12" id="KW-1003">Cell membrane</keyword>
<evidence type="ECO:0000256" key="7">
    <source>
        <dbReference type="ARBA" id="ARBA00022519"/>
    </source>
</evidence>
<evidence type="ECO:0000313" key="14">
    <source>
        <dbReference type="Proteomes" id="UP000596427"/>
    </source>
</evidence>
<keyword evidence="10 12" id="KW-1133">Transmembrane helix</keyword>
<accession>A0A974SIN1</accession>
<gene>
    <name evidence="13" type="primary">ccmD</name>
    <name evidence="13" type="ORF">EZH22_27400</name>
</gene>
<evidence type="ECO:0000256" key="2">
    <source>
        <dbReference type="ARBA" id="ARBA00004377"/>
    </source>
</evidence>
<keyword evidence="8 12" id="KW-0812">Transmembrane</keyword>
<protein>
    <recommendedName>
        <fullName evidence="4 12">Heme exporter protein D</fullName>
    </recommendedName>
</protein>
<keyword evidence="5 12" id="KW-0813">Transport</keyword>
<keyword evidence="9 12" id="KW-0201">Cytochrome c-type biogenesis</keyword>
<dbReference type="GO" id="GO:0005886">
    <property type="term" value="C:plasma membrane"/>
    <property type="evidence" value="ECO:0007669"/>
    <property type="project" value="UniProtKB-SubCell"/>
</dbReference>
<evidence type="ECO:0000256" key="3">
    <source>
        <dbReference type="ARBA" id="ARBA00008741"/>
    </source>
</evidence>
<evidence type="ECO:0000256" key="10">
    <source>
        <dbReference type="ARBA" id="ARBA00022989"/>
    </source>
</evidence>
<dbReference type="GO" id="GO:0015886">
    <property type="term" value="P:heme transport"/>
    <property type="evidence" value="ECO:0007669"/>
    <property type="project" value="InterPro"/>
</dbReference>
<evidence type="ECO:0000256" key="8">
    <source>
        <dbReference type="ARBA" id="ARBA00022692"/>
    </source>
</evidence>
<evidence type="ECO:0000256" key="1">
    <source>
        <dbReference type="ARBA" id="ARBA00002442"/>
    </source>
</evidence>
<dbReference type="GO" id="GO:0017004">
    <property type="term" value="P:cytochrome complex assembly"/>
    <property type="evidence" value="ECO:0007669"/>
    <property type="project" value="UniProtKB-KW"/>
</dbReference>
<keyword evidence="7 12" id="KW-0997">Cell inner membrane</keyword>
<organism evidence="13 14">
    <name type="scientific">Xanthobacter dioxanivorans</name>
    <dbReference type="NCBI Taxonomy" id="2528964"/>
    <lineage>
        <taxon>Bacteria</taxon>
        <taxon>Pseudomonadati</taxon>
        <taxon>Pseudomonadota</taxon>
        <taxon>Alphaproteobacteria</taxon>
        <taxon>Hyphomicrobiales</taxon>
        <taxon>Xanthobacteraceae</taxon>
        <taxon>Xanthobacter</taxon>
    </lineage>
</organism>
<dbReference type="InterPro" id="IPR007078">
    <property type="entry name" value="Haem_export_protD_CcmD"/>
</dbReference>
<proteinExistence type="inferred from homology"/>
<dbReference type="NCBIfam" id="TIGR03141">
    <property type="entry name" value="cytochro_ccmD"/>
    <property type="match status" value="1"/>
</dbReference>
<keyword evidence="14" id="KW-1185">Reference proteome</keyword>
<keyword evidence="11 12" id="KW-0472">Membrane</keyword>
<dbReference type="Proteomes" id="UP000596427">
    <property type="component" value="Chromosome"/>
</dbReference>
<dbReference type="EMBL" id="CP063362">
    <property type="protein sequence ID" value="QRG06607.1"/>
    <property type="molecule type" value="Genomic_DNA"/>
</dbReference>
<dbReference type="Pfam" id="PF04995">
    <property type="entry name" value="CcmD"/>
    <property type="match status" value="1"/>
</dbReference>
<evidence type="ECO:0000256" key="9">
    <source>
        <dbReference type="ARBA" id="ARBA00022748"/>
    </source>
</evidence>
<evidence type="ECO:0000256" key="11">
    <source>
        <dbReference type="ARBA" id="ARBA00023136"/>
    </source>
</evidence>
<comment type="subcellular location">
    <subcellularLocation>
        <location evidence="2 12">Cell inner membrane</location>
        <topology evidence="2 12">Single-pass membrane protein</topology>
    </subcellularLocation>
</comment>
<dbReference type="RefSeq" id="WP_203193514.1">
    <property type="nucleotide sequence ID" value="NZ_CP063362.1"/>
</dbReference>
<evidence type="ECO:0000256" key="5">
    <source>
        <dbReference type="ARBA" id="ARBA00022448"/>
    </source>
</evidence>
<feature type="transmembrane region" description="Helical" evidence="12">
    <location>
        <begin position="6"/>
        <end position="27"/>
    </location>
</feature>
<name>A0A974SIN1_9HYPH</name>
<dbReference type="KEGG" id="xdi:EZH22_27400"/>
<comment type="function">
    <text evidence="1 12">Required for the export of heme to the periplasm for the biogenesis of c-type cytochromes.</text>
</comment>
<evidence type="ECO:0000256" key="4">
    <source>
        <dbReference type="ARBA" id="ARBA00016461"/>
    </source>
</evidence>
<reference evidence="13 14" key="1">
    <citation type="submission" date="2020-10" db="EMBL/GenBank/DDBJ databases">
        <title>Degradation of 1,4-Dioxane by Xanthobacter sp. YN2, via a Novel Group-2 Soluble Di-Iron Monooxygenase.</title>
        <authorList>
            <person name="Ma F."/>
            <person name="Wang Y."/>
            <person name="Yang J."/>
            <person name="Guo H."/>
            <person name="Su D."/>
            <person name="Yu L."/>
        </authorList>
    </citation>
    <scope>NUCLEOTIDE SEQUENCE [LARGE SCALE GENOMIC DNA]</scope>
    <source>
        <strain evidence="13 14">YN2</strain>
    </source>
</reference>
<evidence type="ECO:0000256" key="12">
    <source>
        <dbReference type="RuleBase" id="RU363101"/>
    </source>
</evidence>
<comment type="similarity">
    <text evidence="3 12">Belongs to the CcmD/CycX/HelD family.</text>
</comment>
<dbReference type="AlphaFoldDB" id="A0A974SIN1"/>